<evidence type="ECO:0000256" key="2">
    <source>
        <dbReference type="ARBA" id="ARBA00023027"/>
    </source>
</evidence>
<organism evidence="4">
    <name type="scientific">Ostreococcus mediterraneus</name>
    <dbReference type="NCBI Taxonomy" id="1486918"/>
    <lineage>
        <taxon>Eukaryota</taxon>
        <taxon>Viridiplantae</taxon>
        <taxon>Chlorophyta</taxon>
        <taxon>Mamiellophyceae</taxon>
        <taxon>Mamiellales</taxon>
        <taxon>Bathycoccaceae</taxon>
        <taxon>Ostreococcus</taxon>
    </lineage>
</organism>
<dbReference type="AlphaFoldDB" id="A0A6U0BDP7"/>
<dbReference type="InterPro" id="IPR006140">
    <property type="entry name" value="D-isomer_DH_NAD-bd"/>
</dbReference>
<dbReference type="Pfam" id="PF02826">
    <property type="entry name" value="2-Hacid_dh_C"/>
    <property type="match status" value="1"/>
</dbReference>
<evidence type="ECO:0000313" key="4">
    <source>
        <dbReference type="EMBL" id="CAD8584380.1"/>
    </source>
</evidence>
<dbReference type="GO" id="GO:0016491">
    <property type="term" value="F:oxidoreductase activity"/>
    <property type="evidence" value="ECO:0007669"/>
    <property type="project" value="UniProtKB-KW"/>
</dbReference>
<keyword evidence="1" id="KW-0560">Oxidoreductase</keyword>
<name>A0A6U0BDP7_9CHLO</name>
<proteinExistence type="predicted"/>
<dbReference type="PANTHER" id="PTHR43333:SF1">
    <property type="entry name" value="D-ISOMER SPECIFIC 2-HYDROXYACID DEHYDROGENASE NAD-BINDING DOMAIN-CONTAINING PROTEIN"/>
    <property type="match status" value="1"/>
</dbReference>
<dbReference type="EMBL" id="HBEW01005794">
    <property type="protein sequence ID" value="CAD8584380.1"/>
    <property type="molecule type" value="Transcribed_RNA"/>
</dbReference>
<evidence type="ECO:0000256" key="1">
    <source>
        <dbReference type="ARBA" id="ARBA00023002"/>
    </source>
</evidence>
<dbReference type="PANTHER" id="PTHR43333">
    <property type="entry name" value="2-HACID_DH_C DOMAIN-CONTAINING PROTEIN"/>
    <property type="match status" value="1"/>
</dbReference>
<sequence>MSTLCVLAAPSLLASKPLTDRLRAETPKEFDIVLGSEIEDFKDVIDGAKSRDEVSMLWWFAKKELVEGFMASASVGERVRWMHSGSAGVEHLLAVDAVKNHSAPLSNGKGAFSASLGEWGVFACMYFAKRVDVMRKAQSERRWIREHVGMIEGKRMCVVGYGDIGAHVASRAKAMGMHVDAVRRSPEKTSANDSSVERVVSFAEINDAVKDADYVVVALPATPETEKMINADVLRSMKPSSVLINVGRGSTVDEDALVDALRDKTIAGAALDVFAVEPLPSNHAFYGMENVLISFHCADLTADYHDLALDCFIENATNVVKGQPLTHVVDKALGY</sequence>
<dbReference type="SUPFAM" id="SSF51735">
    <property type="entry name" value="NAD(P)-binding Rossmann-fold domains"/>
    <property type="match status" value="1"/>
</dbReference>
<gene>
    <name evidence="4" type="ORF">OMED0929_LOCUS4883</name>
</gene>
<accession>A0A6U0BDP7</accession>
<feature type="domain" description="D-isomer specific 2-hydroxyacid dehydrogenase NAD-binding" evidence="3">
    <location>
        <begin position="124"/>
        <end position="298"/>
    </location>
</feature>
<dbReference type="GO" id="GO:0051287">
    <property type="term" value="F:NAD binding"/>
    <property type="evidence" value="ECO:0007669"/>
    <property type="project" value="InterPro"/>
</dbReference>
<reference evidence="4" key="1">
    <citation type="submission" date="2021-01" db="EMBL/GenBank/DDBJ databases">
        <authorList>
            <person name="Corre E."/>
            <person name="Pelletier E."/>
            <person name="Niang G."/>
            <person name="Scheremetjew M."/>
            <person name="Finn R."/>
            <person name="Kale V."/>
            <person name="Holt S."/>
            <person name="Cochrane G."/>
            <person name="Meng A."/>
            <person name="Brown T."/>
            <person name="Cohen L."/>
        </authorList>
    </citation>
    <scope>NUCLEOTIDE SEQUENCE</scope>
    <source>
        <strain evidence="4">Clade-D-RCC2572</strain>
    </source>
</reference>
<dbReference type="InterPro" id="IPR036291">
    <property type="entry name" value="NAD(P)-bd_dom_sf"/>
</dbReference>
<evidence type="ECO:0000259" key="3">
    <source>
        <dbReference type="Pfam" id="PF02826"/>
    </source>
</evidence>
<keyword evidence="2" id="KW-0520">NAD</keyword>
<protein>
    <recommendedName>
        <fullName evidence="3">D-isomer specific 2-hydroxyacid dehydrogenase NAD-binding domain-containing protein</fullName>
    </recommendedName>
</protein>
<dbReference type="CDD" id="cd05300">
    <property type="entry name" value="2-Hacid_dh_1"/>
    <property type="match status" value="1"/>
</dbReference>
<dbReference type="Gene3D" id="3.40.50.720">
    <property type="entry name" value="NAD(P)-binding Rossmann-like Domain"/>
    <property type="match status" value="2"/>
</dbReference>